<evidence type="ECO:0000256" key="7">
    <source>
        <dbReference type="ARBA" id="ARBA00023136"/>
    </source>
</evidence>
<keyword evidence="12" id="KW-1185">Reference proteome</keyword>
<keyword evidence="7 9" id="KW-0472">Membrane</keyword>
<dbReference type="InterPro" id="IPR055348">
    <property type="entry name" value="DctQ"/>
</dbReference>
<evidence type="ECO:0000256" key="6">
    <source>
        <dbReference type="ARBA" id="ARBA00022989"/>
    </source>
</evidence>
<organism evidence="11 12">
    <name type="scientific">Pyramidobacter piscolens W5455</name>
    <dbReference type="NCBI Taxonomy" id="352165"/>
    <lineage>
        <taxon>Bacteria</taxon>
        <taxon>Thermotogati</taxon>
        <taxon>Synergistota</taxon>
        <taxon>Synergistia</taxon>
        <taxon>Synergistales</taxon>
        <taxon>Dethiosulfovibrionaceae</taxon>
        <taxon>Pyramidobacter</taxon>
    </lineage>
</organism>
<evidence type="ECO:0000313" key="11">
    <source>
        <dbReference type="EMBL" id="EFB90419.1"/>
    </source>
</evidence>
<evidence type="ECO:0000259" key="10">
    <source>
        <dbReference type="Pfam" id="PF04290"/>
    </source>
</evidence>
<feature type="domain" description="Tripartite ATP-independent periplasmic transporters DctQ component" evidence="10">
    <location>
        <begin position="31"/>
        <end position="162"/>
    </location>
</feature>
<dbReference type="PANTHER" id="PTHR35011:SF2">
    <property type="entry name" value="2,3-DIKETO-L-GULONATE TRAP TRANSPORTER SMALL PERMEASE PROTEIN YIAM"/>
    <property type="match status" value="1"/>
</dbReference>
<evidence type="ECO:0000256" key="3">
    <source>
        <dbReference type="ARBA" id="ARBA00022475"/>
    </source>
</evidence>
<dbReference type="InterPro" id="IPR007387">
    <property type="entry name" value="TRAP_DctQ"/>
</dbReference>
<keyword evidence="5 9" id="KW-0812">Transmembrane</keyword>
<gene>
    <name evidence="11" type="ORF">HMPREF7215_1931</name>
</gene>
<evidence type="ECO:0000256" key="9">
    <source>
        <dbReference type="SAM" id="Phobius"/>
    </source>
</evidence>
<protein>
    <submittedName>
        <fullName evidence="11">TRAP transporter, DctQ-like membrane protein</fullName>
    </submittedName>
</protein>
<comment type="similarity">
    <text evidence="8">Belongs to the TRAP transporter small permease family.</text>
</comment>
<sequence>MKSMTIVRAKWIRGLDHVIDAVIVIALLAVTALMFVQVVMRYVLRSPLMGIEELNNFPTTWLYLMAAVKASSEKGQLVARVLEIFCKRVRSIYAIRIIASIASTVILCWLTWWGWDYLKYALRVGKKTDILFIPMIYYEVTVFIAFTLMLFYTIVEMWECVQQYRMTPTDALISKHQEVA</sequence>
<accession>A0ABM9ZU49</accession>
<evidence type="ECO:0000256" key="1">
    <source>
        <dbReference type="ARBA" id="ARBA00004429"/>
    </source>
</evidence>
<name>A0ABM9ZU49_9BACT</name>
<dbReference type="PANTHER" id="PTHR35011">
    <property type="entry name" value="2,3-DIKETO-L-GULONATE TRAP TRANSPORTER SMALL PERMEASE PROTEIN YIAM"/>
    <property type="match status" value="1"/>
</dbReference>
<dbReference type="Proteomes" id="UP000006462">
    <property type="component" value="Unassembled WGS sequence"/>
</dbReference>
<keyword evidence="2" id="KW-0813">Transport</keyword>
<feature type="transmembrane region" description="Helical" evidence="9">
    <location>
        <begin position="93"/>
        <end position="115"/>
    </location>
</feature>
<proteinExistence type="inferred from homology"/>
<keyword evidence="3" id="KW-1003">Cell membrane</keyword>
<evidence type="ECO:0000256" key="8">
    <source>
        <dbReference type="ARBA" id="ARBA00038436"/>
    </source>
</evidence>
<evidence type="ECO:0000256" key="5">
    <source>
        <dbReference type="ARBA" id="ARBA00022692"/>
    </source>
</evidence>
<feature type="transmembrane region" description="Helical" evidence="9">
    <location>
        <begin position="21"/>
        <end position="44"/>
    </location>
</feature>
<evidence type="ECO:0000313" key="12">
    <source>
        <dbReference type="Proteomes" id="UP000006462"/>
    </source>
</evidence>
<evidence type="ECO:0000256" key="4">
    <source>
        <dbReference type="ARBA" id="ARBA00022519"/>
    </source>
</evidence>
<keyword evidence="4" id="KW-0997">Cell inner membrane</keyword>
<dbReference type="EMBL" id="ADFP01000082">
    <property type="protein sequence ID" value="EFB90419.1"/>
    <property type="molecule type" value="Genomic_DNA"/>
</dbReference>
<feature type="transmembrane region" description="Helical" evidence="9">
    <location>
        <begin position="135"/>
        <end position="155"/>
    </location>
</feature>
<dbReference type="Pfam" id="PF04290">
    <property type="entry name" value="DctQ"/>
    <property type="match status" value="1"/>
</dbReference>
<comment type="subcellular location">
    <subcellularLocation>
        <location evidence="1">Cell inner membrane</location>
        <topology evidence="1">Multi-pass membrane protein</topology>
    </subcellularLocation>
</comment>
<comment type="caution">
    <text evidence="11">The sequence shown here is derived from an EMBL/GenBank/DDBJ whole genome shotgun (WGS) entry which is preliminary data.</text>
</comment>
<evidence type="ECO:0000256" key="2">
    <source>
        <dbReference type="ARBA" id="ARBA00022448"/>
    </source>
</evidence>
<reference evidence="11 12" key="1">
    <citation type="submission" date="2009-12" db="EMBL/GenBank/DDBJ databases">
        <authorList>
            <person name="Shrivastava S."/>
            <person name="Madupu R."/>
            <person name="Durkin A.S."/>
            <person name="Torralba M."/>
            <person name="Methe B."/>
            <person name="Sutton G.G."/>
            <person name="Strausberg R.L."/>
            <person name="Nelson K.E."/>
        </authorList>
    </citation>
    <scope>NUCLEOTIDE SEQUENCE [LARGE SCALE GENOMIC DNA]</scope>
    <source>
        <strain evidence="11 12">W5455</strain>
    </source>
</reference>
<keyword evidence="6 9" id="KW-1133">Transmembrane helix</keyword>
<dbReference type="RefSeq" id="WP_009165124.1">
    <property type="nucleotide sequence ID" value="NZ_ADFP01000082.1"/>
</dbReference>